<feature type="disulfide bond" evidence="6">
    <location>
        <begin position="220"/>
        <end position="229"/>
    </location>
</feature>
<dbReference type="GO" id="GO:0009887">
    <property type="term" value="P:animal organ morphogenesis"/>
    <property type="evidence" value="ECO:0007669"/>
    <property type="project" value="TreeGrafter"/>
</dbReference>
<dbReference type="PROSITE" id="PS50027">
    <property type="entry name" value="EGF_LAM_2"/>
    <property type="match status" value="4"/>
</dbReference>
<dbReference type="FunFam" id="2.10.25.10:FF:000105">
    <property type="entry name" value="laminin subunit gamma-1"/>
    <property type="match status" value="2"/>
</dbReference>
<dbReference type="InterPro" id="IPR000034">
    <property type="entry name" value="Laminin_IV"/>
</dbReference>
<keyword evidence="1" id="KW-0732">Signal</keyword>
<proteinExistence type="predicted"/>
<dbReference type="PROSITE" id="PS01248">
    <property type="entry name" value="EGF_LAM_1"/>
    <property type="match status" value="1"/>
</dbReference>
<keyword evidence="2" id="KW-0677">Repeat</keyword>
<feature type="domain" description="Laminin EGF-like" evidence="8">
    <location>
        <begin position="251"/>
        <end position="304"/>
    </location>
</feature>
<evidence type="ECO:0008006" key="12">
    <source>
        <dbReference type="Google" id="ProtNLM"/>
    </source>
</evidence>
<keyword evidence="11" id="KW-1185">Reference proteome</keyword>
<protein>
    <recommendedName>
        <fullName evidence="12">Laminin EGF-like domain-containing protein</fullName>
    </recommendedName>
</protein>
<feature type="disulfide bond" evidence="6">
    <location>
        <begin position="326"/>
        <end position="335"/>
    </location>
</feature>
<sequence>MPAATDIILESNGNRITNTIFAQDNGSPTIQSRIFKFRLHEHPDFQWQPRLNSRDFISILTNLTAIKIRGTYCPKGVGFLDDVKLETAARGAAGSPALWLEFCECPQGMVEPTGRFKMYCIHYNTSNCLSANAGTAEDCIPCNCPDGGACIQLEEELIMCTECPTGYSGHRCDVCSDGYFGDPTGRFGPASPCQVCECNQNIDTNAIGNCNTTTGECLRCINNAGGSRCEICLQGFYGNALLQPKGDCKRCQCYAVGTQSDPTGELICHSTTGDCACKERVVGKNCDKCEEGFYNLQSGEGCQSCNCDPVGSYNQTCDLSSGQCYCRPGVTGPRCDHCEARKYGFSSDGCLECDCDAIGSKDLQCDTTGQCPCLDNVEGRRCDKCKENKYDRHRGCVDCPDCYNLVQNAHNSHNDALEKLDEVLDEIERRPTVVADEEFPVELNKLQEDIDDLYGKVKGTSGKESIMSRVDDIRQREKEISRSLETVNENVDNIQAKADEADRNGNNTELLLEMVEQSLNDAQLQLEAQGKKALENAQQRSKQAGQQSQNMTRIAQEARELADILDDKASRLVAQAKDARSVIKATISKIKSDLNKAEDKLNKTNDFTSEVNAEAREVKNEALELLNEGRDLLEKGFDQQQILTELVDDIHAANDSVVKTIDEWTEKLQETERIYEDLKFADSDSDTQKLRKNAEDALKTIPEIEAIINEALKEAADEQTVLEAISETATAALNTAEDAQDETERVSIGLQDLLAEAQALNKDADDLNKTDSEITQRVKESEDNLDDLLRYPLSTIKLVERAKENVGKAVHETGKVSEEVAQLLGDVQGIISELENTPDIDDETLDRLDLEIKTIERQINETKLEEELEKLEKQHKDQNVLIDDYKLKIAEMQDQVKNIMDIVNSLDDRCFKNVQLEP</sequence>
<feature type="coiled-coil region" evidence="7">
    <location>
        <begin position="722"/>
        <end position="770"/>
    </location>
</feature>
<evidence type="ECO:0000313" key="11">
    <source>
        <dbReference type="Proteomes" id="UP000019118"/>
    </source>
</evidence>
<evidence type="ECO:0000256" key="4">
    <source>
        <dbReference type="ARBA" id="ARBA00023180"/>
    </source>
</evidence>
<feature type="coiled-coil region" evidence="7">
    <location>
        <begin position="608"/>
        <end position="635"/>
    </location>
</feature>
<evidence type="ECO:0000256" key="6">
    <source>
        <dbReference type="PROSITE-ProRule" id="PRU00460"/>
    </source>
</evidence>
<name>A0AAR5PNY4_DENPD</name>
<evidence type="ECO:0000259" key="9">
    <source>
        <dbReference type="PROSITE" id="PS51115"/>
    </source>
</evidence>
<feature type="coiled-coil region" evidence="7">
    <location>
        <begin position="845"/>
        <end position="909"/>
    </location>
</feature>
<dbReference type="AlphaFoldDB" id="A0AAR5PNY4"/>
<keyword evidence="5 6" id="KW-0424">Laminin EGF-like domain</keyword>
<feature type="domain" description="Laminin EGF-like" evidence="8">
    <location>
        <begin position="353"/>
        <end position="398"/>
    </location>
</feature>
<dbReference type="FunFam" id="2.10.25.10:FF:000051">
    <property type="entry name" value="Laminin subunit alpha 4"/>
    <property type="match status" value="1"/>
</dbReference>
<feature type="domain" description="Laminin EGF-like" evidence="8">
    <location>
        <begin position="196"/>
        <end position="250"/>
    </location>
</feature>
<evidence type="ECO:0000259" key="8">
    <source>
        <dbReference type="PROSITE" id="PS50027"/>
    </source>
</evidence>
<dbReference type="PROSITE" id="PS51115">
    <property type="entry name" value="LAMININ_IVA"/>
    <property type="match status" value="1"/>
</dbReference>
<evidence type="ECO:0000256" key="3">
    <source>
        <dbReference type="ARBA" id="ARBA00023157"/>
    </source>
</evidence>
<dbReference type="SUPFAM" id="SSF57196">
    <property type="entry name" value="EGF/Laminin"/>
    <property type="match status" value="4"/>
</dbReference>
<dbReference type="SMART" id="SM00180">
    <property type="entry name" value="EGF_Lam"/>
    <property type="match status" value="5"/>
</dbReference>
<evidence type="ECO:0000256" key="1">
    <source>
        <dbReference type="ARBA" id="ARBA00022729"/>
    </source>
</evidence>
<dbReference type="GO" id="GO:0048731">
    <property type="term" value="P:system development"/>
    <property type="evidence" value="ECO:0007669"/>
    <property type="project" value="UniProtKB-ARBA"/>
</dbReference>
<feature type="coiled-coil region" evidence="7">
    <location>
        <begin position="477"/>
        <end position="532"/>
    </location>
</feature>
<dbReference type="PANTHER" id="PTHR10574">
    <property type="entry name" value="NETRIN/LAMININ-RELATED"/>
    <property type="match status" value="1"/>
</dbReference>
<dbReference type="CDD" id="cd00055">
    <property type="entry name" value="EGF_Lam"/>
    <property type="match status" value="5"/>
</dbReference>
<feature type="disulfide bond" evidence="6">
    <location>
        <begin position="305"/>
        <end position="317"/>
    </location>
</feature>
<keyword evidence="7" id="KW-0175">Coiled coil</keyword>
<evidence type="ECO:0000256" key="7">
    <source>
        <dbReference type="SAM" id="Coils"/>
    </source>
</evidence>
<dbReference type="PRINTS" id="PR00011">
    <property type="entry name" value="EGFLAMININ"/>
</dbReference>
<feature type="disulfide bond" evidence="6">
    <location>
        <begin position="277"/>
        <end position="286"/>
    </location>
</feature>
<dbReference type="SMART" id="SM00281">
    <property type="entry name" value="LamB"/>
    <property type="match status" value="1"/>
</dbReference>
<feature type="disulfide bond" evidence="6">
    <location>
        <begin position="353"/>
        <end position="365"/>
    </location>
</feature>
<dbReference type="InterPro" id="IPR002049">
    <property type="entry name" value="LE_dom"/>
</dbReference>
<dbReference type="GO" id="GO:0009888">
    <property type="term" value="P:tissue development"/>
    <property type="evidence" value="ECO:0007669"/>
    <property type="project" value="TreeGrafter"/>
</dbReference>
<comment type="caution">
    <text evidence="6">Lacks conserved residue(s) required for the propagation of feature annotation.</text>
</comment>
<dbReference type="PANTHER" id="PTHR10574:SF406">
    <property type="entry name" value="LAMININ SUBUNIT ALPHA 5"/>
    <property type="match status" value="1"/>
</dbReference>
<keyword evidence="4" id="KW-0325">Glycoprotein</keyword>
<dbReference type="Pfam" id="PF00053">
    <property type="entry name" value="EGF_laminin"/>
    <property type="match status" value="5"/>
</dbReference>
<dbReference type="Gene3D" id="2.10.25.10">
    <property type="entry name" value="Laminin"/>
    <property type="match status" value="5"/>
</dbReference>
<dbReference type="Proteomes" id="UP000019118">
    <property type="component" value="Unassembled WGS sequence"/>
</dbReference>
<reference evidence="10" key="2">
    <citation type="submission" date="2024-08" db="UniProtKB">
        <authorList>
            <consortium name="EnsemblMetazoa"/>
        </authorList>
    </citation>
    <scope>IDENTIFICATION</scope>
</reference>
<dbReference type="FunFam" id="2.10.25.10:FF:000067">
    <property type="entry name" value="Laminin subunit gamma 1"/>
    <property type="match status" value="1"/>
</dbReference>
<evidence type="ECO:0000256" key="2">
    <source>
        <dbReference type="ARBA" id="ARBA00022737"/>
    </source>
</evidence>
<evidence type="ECO:0000256" key="5">
    <source>
        <dbReference type="ARBA" id="ARBA00023292"/>
    </source>
</evidence>
<dbReference type="EnsemblMetazoa" id="XM_019907165.1">
    <property type="protein sequence ID" value="XP_019762724.1"/>
    <property type="gene ID" value="LOC109539434"/>
</dbReference>
<dbReference type="InterPro" id="IPR050440">
    <property type="entry name" value="Laminin/Netrin_ECM"/>
</dbReference>
<accession>A0AAR5PNY4</accession>
<evidence type="ECO:0000313" key="10">
    <source>
        <dbReference type="EnsemblMetazoa" id="XP_019762724.1"/>
    </source>
</evidence>
<dbReference type="Pfam" id="PF00052">
    <property type="entry name" value="Laminin_B"/>
    <property type="match status" value="1"/>
</dbReference>
<reference evidence="11" key="1">
    <citation type="journal article" date="2013" name="Genome Biol.">
        <title>Draft genome of the mountain pine beetle, Dendroctonus ponderosae Hopkins, a major forest pest.</title>
        <authorList>
            <person name="Keeling C.I."/>
            <person name="Yuen M.M."/>
            <person name="Liao N.Y."/>
            <person name="Docking T.R."/>
            <person name="Chan S.K."/>
            <person name="Taylor G.A."/>
            <person name="Palmquist D.L."/>
            <person name="Jackman S.D."/>
            <person name="Nguyen A."/>
            <person name="Li M."/>
            <person name="Henderson H."/>
            <person name="Janes J.K."/>
            <person name="Zhao Y."/>
            <person name="Pandoh P."/>
            <person name="Moore R."/>
            <person name="Sperling F.A."/>
            <person name="Huber D.P."/>
            <person name="Birol I."/>
            <person name="Jones S.J."/>
            <person name="Bohlmann J."/>
        </authorList>
    </citation>
    <scope>NUCLEOTIDE SEQUENCE</scope>
</reference>
<feature type="domain" description="Laminin EGF-like" evidence="8">
    <location>
        <begin position="305"/>
        <end position="352"/>
    </location>
</feature>
<feature type="disulfide bond" evidence="6">
    <location>
        <begin position="373"/>
        <end position="382"/>
    </location>
</feature>
<feature type="disulfide bond" evidence="6">
    <location>
        <begin position="307"/>
        <end position="324"/>
    </location>
</feature>
<feature type="domain" description="Laminin IV type A" evidence="9">
    <location>
        <begin position="1"/>
        <end position="102"/>
    </location>
</feature>
<organism evidence="10 11">
    <name type="scientific">Dendroctonus ponderosae</name>
    <name type="common">Mountain pine beetle</name>
    <dbReference type="NCBI Taxonomy" id="77166"/>
    <lineage>
        <taxon>Eukaryota</taxon>
        <taxon>Metazoa</taxon>
        <taxon>Ecdysozoa</taxon>
        <taxon>Arthropoda</taxon>
        <taxon>Hexapoda</taxon>
        <taxon>Insecta</taxon>
        <taxon>Pterygota</taxon>
        <taxon>Neoptera</taxon>
        <taxon>Endopterygota</taxon>
        <taxon>Coleoptera</taxon>
        <taxon>Polyphaga</taxon>
        <taxon>Cucujiformia</taxon>
        <taxon>Curculionidae</taxon>
        <taxon>Scolytinae</taxon>
        <taxon>Dendroctonus</taxon>
    </lineage>
</organism>
<keyword evidence="3 6" id="KW-1015">Disulfide bond</keyword>